<keyword evidence="3" id="KW-1185">Reference proteome</keyword>
<evidence type="ECO:0000313" key="3">
    <source>
        <dbReference type="Proteomes" id="UP000193067"/>
    </source>
</evidence>
<protein>
    <submittedName>
        <fullName evidence="2">Uncharacterized protein</fullName>
    </submittedName>
</protein>
<evidence type="ECO:0000313" key="2">
    <source>
        <dbReference type="EMBL" id="OSC99903.1"/>
    </source>
</evidence>
<feature type="region of interest" description="Disordered" evidence="1">
    <location>
        <begin position="307"/>
        <end position="366"/>
    </location>
</feature>
<feature type="region of interest" description="Disordered" evidence="1">
    <location>
        <begin position="520"/>
        <end position="560"/>
    </location>
</feature>
<proteinExistence type="predicted"/>
<feature type="compositionally biased region" description="Low complexity" evidence="1">
    <location>
        <begin position="533"/>
        <end position="542"/>
    </location>
</feature>
<accession>A0A1Y2IGZ2</accession>
<feature type="region of interest" description="Disordered" evidence="1">
    <location>
        <begin position="428"/>
        <end position="499"/>
    </location>
</feature>
<dbReference type="EMBL" id="KZ084123">
    <property type="protein sequence ID" value="OSC99903.1"/>
    <property type="molecule type" value="Genomic_DNA"/>
</dbReference>
<dbReference type="Proteomes" id="UP000193067">
    <property type="component" value="Unassembled WGS sequence"/>
</dbReference>
<organism evidence="2 3">
    <name type="scientific">Trametes coccinea (strain BRFM310)</name>
    <name type="common">Pycnoporus coccineus</name>
    <dbReference type="NCBI Taxonomy" id="1353009"/>
    <lineage>
        <taxon>Eukaryota</taxon>
        <taxon>Fungi</taxon>
        <taxon>Dikarya</taxon>
        <taxon>Basidiomycota</taxon>
        <taxon>Agaricomycotina</taxon>
        <taxon>Agaricomycetes</taxon>
        <taxon>Polyporales</taxon>
        <taxon>Polyporaceae</taxon>
        <taxon>Trametes</taxon>
    </lineage>
</organism>
<dbReference type="AlphaFoldDB" id="A0A1Y2IGZ2"/>
<feature type="region of interest" description="Disordered" evidence="1">
    <location>
        <begin position="79"/>
        <end position="114"/>
    </location>
</feature>
<feature type="compositionally biased region" description="Polar residues" evidence="1">
    <location>
        <begin position="324"/>
        <end position="355"/>
    </location>
</feature>
<evidence type="ECO:0000256" key="1">
    <source>
        <dbReference type="SAM" id="MobiDB-lite"/>
    </source>
</evidence>
<feature type="compositionally biased region" description="Low complexity" evidence="1">
    <location>
        <begin position="96"/>
        <end position="114"/>
    </location>
</feature>
<sequence length="599" mass="64899">MQTLMVDIIGQRIIEPYADLDSYDPPLLAEPSTGLTVRRIKSAGLRIVTEGETVSTDPSRNRSNTLNLPEYRQSHLSVRTPDTSHTFGLPNPSMIPSEYSHSHASPSTSSPSASPELLIARRLSRYSRAESALHSAVEVSSTEVSPQELQIRILEQATAILSEQARDAQACAERLRACLADQELSPEEFKALQRARWLEEHKSRARTNETLQAQALLSQLSSPVSAHADDDSSGPVLCNSPSAMTRHEANLARFLQYSPTRVSFPGSHAGGPPSPLSPAVAYRRETISQVRPMRLRPSAMELALRSPLQLGMHGRSRSLDSGGHSRSNSDTTDSDATVVSRGSSGLTTVAATSSVPEAKAPSSVLRATGDEGTATIEKVEMLRSRDELLAQIGDVPLPDYAVNLMHEFISSSVDVSLNEMSAIDEEDSPVFRRSSESSFEVVTRPTHELPRQPSIAQRLCSPPTLDVPSESSTPFPSTSPENSPRRRTIRPRSSFRNSLHVPMPKFSSLRLASTPSLVPVAESPVRPHSSLGSESSSTVRASSVRRRNGSGGSSSSSVDHRRFSVVSFRRLSEYEGGQGMAGGGGVLARFRRRLSSLGQ</sequence>
<dbReference type="OrthoDB" id="3254613at2759"/>
<name>A0A1Y2IGZ2_TRAC3</name>
<feature type="compositionally biased region" description="Low complexity" evidence="1">
    <location>
        <begin position="468"/>
        <end position="482"/>
    </location>
</feature>
<gene>
    <name evidence="2" type="ORF">PYCCODRAFT_1437878</name>
</gene>
<reference evidence="2 3" key="1">
    <citation type="journal article" date="2015" name="Biotechnol. Biofuels">
        <title>Enhanced degradation of softwood versus hardwood by the white-rot fungus Pycnoporus coccineus.</title>
        <authorList>
            <person name="Couturier M."/>
            <person name="Navarro D."/>
            <person name="Chevret D."/>
            <person name="Henrissat B."/>
            <person name="Piumi F."/>
            <person name="Ruiz-Duenas F.J."/>
            <person name="Martinez A.T."/>
            <person name="Grigoriev I.V."/>
            <person name="Riley R."/>
            <person name="Lipzen A."/>
            <person name="Berrin J.G."/>
            <person name="Master E.R."/>
            <person name="Rosso M.N."/>
        </authorList>
    </citation>
    <scope>NUCLEOTIDE SEQUENCE [LARGE SCALE GENOMIC DNA]</scope>
    <source>
        <strain evidence="2 3">BRFM310</strain>
    </source>
</reference>